<evidence type="ECO:0000313" key="5">
    <source>
        <dbReference type="EMBL" id="MEY8017607.1"/>
    </source>
</evidence>
<sequence>MHRRWIGSVNFAAHVYATPRAVQDVFRRHLDMTPMQYLWRVRLDRAHRDLIESDPGATTVGAVAAHGGFAHQGRFARLYRPTYGGSPNQTLSA</sequence>
<evidence type="ECO:0000256" key="2">
    <source>
        <dbReference type="ARBA" id="ARBA00023125"/>
    </source>
</evidence>
<evidence type="ECO:0000313" key="6">
    <source>
        <dbReference type="Proteomes" id="UP001564760"/>
    </source>
</evidence>
<evidence type="ECO:0000256" key="1">
    <source>
        <dbReference type="ARBA" id="ARBA00023015"/>
    </source>
</evidence>
<dbReference type="RefSeq" id="WP_369741716.1">
    <property type="nucleotide sequence ID" value="NZ_JBGEDP010000001.1"/>
</dbReference>
<dbReference type="Proteomes" id="UP001564760">
    <property type="component" value="Unassembled WGS sequence"/>
</dbReference>
<dbReference type="Pfam" id="PF12833">
    <property type="entry name" value="HTH_18"/>
    <property type="match status" value="1"/>
</dbReference>
<evidence type="ECO:0000259" key="4">
    <source>
        <dbReference type="PROSITE" id="PS01124"/>
    </source>
</evidence>
<gene>
    <name evidence="5" type="ORF">AB8998_22840</name>
</gene>
<proteinExistence type="predicted"/>
<dbReference type="EMBL" id="JBGEDP010000001">
    <property type="protein sequence ID" value="MEY8017607.1"/>
    <property type="molecule type" value="Genomic_DNA"/>
</dbReference>
<evidence type="ECO:0000256" key="3">
    <source>
        <dbReference type="ARBA" id="ARBA00023163"/>
    </source>
</evidence>
<dbReference type="InterPro" id="IPR050204">
    <property type="entry name" value="AraC_XylS_family_regulators"/>
</dbReference>
<dbReference type="InterPro" id="IPR009057">
    <property type="entry name" value="Homeodomain-like_sf"/>
</dbReference>
<keyword evidence="1" id="KW-0805">Transcription regulation</keyword>
<keyword evidence="2" id="KW-0238">DNA-binding</keyword>
<comment type="caution">
    <text evidence="5">The sequence shown here is derived from an EMBL/GenBank/DDBJ whole genome shotgun (WGS) entry which is preliminary data.</text>
</comment>
<dbReference type="SUPFAM" id="SSF46689">
    <property type="entry name" value="Homeodomain-like"/>
    <property type="match status" value="1"/>
</dbReference>
<name>A0ABV4C6W3_9MYCO</name>
<reference evidence="5 6" key="1">
    <citation type="submission" date="2024-08" db="EMBL/GenBank/DDBJ databases">
        <title>Mycobacterium servetensis sp. nov., a novel rapid-growing mycobacterial species recovered from a human patient in Zaragoza, Spain.</title>
        <authorList>
            <person name="Tristancho-Baro A.I."/>
            <person name="Buenestado-Serrano S."/>
            <person name="Garcia De Viedma D."/>
            <person name="Milagro-Beamonte A."/>
            <person name="Burillo N."/>
            <person name="Sanz S."/>
            <person name="Lopez-Calleja A.I."/>
            <person name="Penas-Utrilla D."/>
            <person name="Guardingo M."/>
            <person name="Garcia M.J."/>
            <person name="Vinuelas-Bayon J."/>
        </authorList>
    </citation>
    <scope>NUCLEOTIDE SEQUENCE [LARGE SCALE GENOMIC DNA]</scope>
    <source>
        <strain evidence="6">HUMS_12744610</strain>
    </source>
</reference>
<keyword evidence="3" id="KW-0804">Transcription</keyword>
<dbReference type="PANTHER" id="PTHR46796:SF12">
    <property type="entry name" value="HTH-TYPE DNA-BINDING TRANSCRIPTIONAL ACTIVATOR EUTR"/>
    <property type="match status" value="1"/>
</dbReference>
<dbReference type="Gene3D" id="1.10.10.60">
    <property type="entry name" value="Homeodomain-like"/>
    <property type="match status" value="1"/>
</dbReference>
<accession>A0ABV4C6W3</accession>
<feature type="domain" description="HTH araC/xylS-type" evidence="4">
    <location>
        <begin position="1"/>
        <end position="93"/>
    </location>
</feature>
<organism evidence="5 6">
    <name type="scientific">Mycobacterium servetii</name>
    <dbReference type="NCBI Taxonomy" id="3237418"/>
    <lineage>
        <taxon>Bacteria</taxon>
        <taxon>Bacillati</taxon>
        <taxon>Actinomycetota</taxon>
        <taxon>Actinomycetes</taxon>
        <taxon>Mycobacteriales</taxon>
        <taxon>Mycobacteriaceae</taxon>
        <taxon>Mycobacterium</taxon>
    </lineage>
</organism>
<dbReference type="InterPro" id="IPR018060">
    <property type="entry name" value="HTH_AraC"/>
</dbReference>
<dbReference type="SMART" id="SM00342">
    <property type="entry name" value="HTH_ARAC"/>
    <property type="match status" value="1"/>
</dbReference>
<dbReference type="PROSITE" id="PS01124">
    <property type="entry name" value="HTH_ARAC_FAMILY_2"/>
    <property type="match status" value="1"/>
</dbReference>
<protein>
    <submittedName>
        <fullName evidence="5">Helix-turn-helix transcriptional regulator</fullName>
    </submittedName>
</protein>
<keyword evidence="6" id="KW-1185">Reference proteome</keyword>
<dbReference type="PANTHER" id="PTHR46796">
    <property type="entry name" value="HTH-TYPE TRANSCRIPTIONAL ACTIVATOR RHAS-RELATED"/>
    <property type="match status" value="1"/>
</dbReference>